<dbReference type="Proteomes" id="UP000053989">
    <property type="component" value="Unassembled WGS sequence"/>
</dbReference>
<sequence>TSIQFKIRFRENRHTIVATEFASSPSLLFVLGRKKYYLMPRGGNINFIANEVLRC</sequence>
<evidence type="ECO:0000313" key="1">
    <source>
        <dbReference type="EMBL" id="KIM50059.1"/>
    </source>
</evidence>
<dbReference type="EMBL" id="KN822768">
    <property type="protein sequence ID" value="KIM50059.1"/>
    <property type="molecule type" value="Genomic_DNA"/>
</dbReference>
<reference evidence="2" key="2">
    <citation type="submission" date="2015-01" db="EMBL/GenBank/DDBJ databases">
        <title>Evolutionary Origins and Diversification of the Mycorrhizal Mutualists.</title>
        <authorList>
            <consortium name="DOE Joint Genome Institute"/>
            <consortium name="Mycorrhizal Genomics Consortium"/>
            <person name="Kohler A."/>
            <person name="Kuo A."/>
            <person name="Nagy L.G."/>
            <person name="Floudas D."/>
            <person name="Copeland A."/>
            <person name="Barry K.W."/>
            <person name="Cichocki N."/>
            <person name="Veneault-Fourrey C."/>
            <person name="LaButti K."/>
            <person name="Lindquist E.A."/>
            <person name="Lipzen A."/>
            <person name="Lundell T."/>
            <person name="Morin E."/>
            <person name="Murat C."/>
            <person name="Riley R."/>
            <person name="Ohm R."/>
            <person name="Sun H."/>
            <person name="Tunlid A."/>
            <person name="Henrissat B."/>
            <person name="Grigoriev I.V."/>
            <person name="Hibbett D.S."/>
            <person name="Martin F."/>
        </authorList>
    </citation>
    <scope>NUCLEOTIDE SEQUENCE [LARGE SCALE GENOMIC DNA]</scope>
    <source>
        <strain evidence="2">Foug A</strain>
    </source>
</reference>
<dbReference type="AlphaFoldDB" id="A0A0C3D0Y7"/>
<keyword evidence="2" id="KW-1185">Reference proteome</keyword>
<protein>
    <submittedName>
        <fullName evidence="1">Uncharacterized protein</fullName>
    </submittedName>
</protein>
<feature type="non-terminal residue" evidence="1">
    <location>
        <position position="1"/>
    </location>
</feature>
<organism evidence="1 2">
    <name type="scientific">Scleroderma citrinum Foug A</name>
    <dbReference type="NCBI Taxonomy" id="1036808"/>
    <lineage>
        <taxon>Eukaryota</taxon>
        <taxon>Fungi</taxon>
        <taxon>Dikarya</taxon>
        <taxon>Basidiomycota</taxon>
        <taxon>Agaricomycotina</taxon>
        <taxon>Agaricomycetes</taxon>
        <taxon>Agaricomycetidae</taxon>
        <taxon>Boletales</taxon>
        <taxon>Sclerodermatineae</taxon>
        <taxon>Sclerodermataceae</taxon>
        <taxon>Scleroderma</taxon>
    </lineage>
</organism>
<proteinExistence type="predicted"/>
<accession>A0A0C3D0Y7</accession>
<dbReference type="HOGENOM" id="CLU_3038155_0_0_1"/>
<gene>
    <name evidence="1" type="ORF">SCLCIDRAFT_1225500</name>
</gene>
<reference evidence="1 2" key="1">
    <citation type="submission" date="2014-04" db="EMBL/GenBank/DDBJ databases">
        <authorList>
            <consortium name="DOE Joint Genome Institute"/>
            <person name="Kuo A."/>
            <person name="Kohler A."/>
            <person name="Nagy L.G."/>
            <person name="Floudas D."/>
            <person name="Copeland A."/>
            <person name="Barry K.W."/>
            <person name="Cichocki N."/>
            <person name="Veneault-Fourrey C."/>
            <person name="LaButti K."/>
            <person name="Lindquist E.A."/>
            <person name="Lipzen A."/>
            <person name="Lundell T."/>
            <person name="Morin E."/>
            <person name="Murat C."/>
            <person name="Sun H."/>
            <person name="Tunlid A."/>
            <person name="Henrissat B."/>
            <person name="Grigoriev I.V."/>
            <person name="Hibbett D.S."/>
            <person name="Martin F."/>
            <person name="Nordberg H.P."/>
            <person name="Cantor M.N."/>
            <person name="Hua S.X."/>
        </authorList>
    </citation>
    <scope>NUCLEOTIDE SEQUENCE [LARGE SCALE GENOMIC DNA]</scope>
    <source>
        <strain evidence="1 2">Foug A</strain>
    </source>
</reference>
<name>A0A0C3D0Y7_9AGAM</name>
<dbReference type="InParanoid" id="A0A0C3D0Y7"/>
<evidence type="ECO:0000313" key="2">
    <source>
        <dbReference type="Proteomes" id="UP000053989"/>
    </source>
</evidence>